<proteinExistence type="predicted"/>
<reference evidence="3 4" key="1">
    <citation type="submission" date="2022-01" db="EMBL/GenBank/DDBJ databases">
        <title>A chromosomal length assembly of Cordylochernes scorpioides.</title>
        <authorList>
            <person name="Zeh D."/>
            <person name="Zeh J."/>
        </authorList>
    </citation>
    <scope>NUCLEOTIDE SEQUENCE [LARGE SCALE GENOMIC DNA]</scope>
    <source>
        <strain evidence="3">IN4F17</strain>
        <tissue evidence="3">Whole Body</tissue>
    </source>
</reference>
<evidence type="ECO:0000313" key="4">
    <source>
        <dbReference type="Proteomes" id="UP001235939"/>
    </source>
</evidence>
<dbReference type="PANTHER" id="PTHR45786">
    <property type="entry name" value="DNA BINDING PROTEIN-LIKE"/>
    <property type="match status" value="1"/>
</dbReference>
<evidence type="ECO:0000259" key="2">
    <source>
        <dbReference type="Pfam" id="PF17906"/>
    </source>
</evidence>
<dbReference type="EMBL" id="CP092863">
    <property type="protein sequence ID" value="UYV61206.1"/>
    <property type="molecule type" value="Genomic_DNA"/>
</dbReference>
<evidence type="ECO:0000313" key="3">
    <source>
        <dbReference type="EMBL" id="UYV61206.1"/>
    </source>
</evidence>
<evidence type="ECO:0000256" key="1">
    <source>
        <dbReference type="SAM" id="MobiDB-lite"/>
    </source>
</evidence>
<sequence length="430" mass="49480">MELPLVNVSTCKLRSVIRFSTAKNETAVNIHRNLVSVYGEGCMSIQMVRRWRSWFLEGRQNVYDDERSDRPVTATDNAAVAAVRNVVEANRRVTIDEIMIRLPPGIEIGSSSIGTIMSDQKEAASAQNGDISARAKRLQKIAASQRKRRLDESLEVQVKRKKDNATRQRNSRNNVRLNENVEQRLSRLNQDAESHRRQRENESELETAARRENDRQIHIRHHQNQSINLRRHRQQSAVLVTEDENSVVEHTCGLMSVICLYCGSHNFLSERPLDRKFTQCCQKGKVVLPQNKYPILLEDLMKQRHQHSKNYLENIRSVNSSFAFASMGAQVSPPPGYGPYCFRIQGQIYHRTGTLHPEDGEGRKFAQLYILDTEVATEERLKLKENQGCNKDLMNAVATLLHQINPFTEAYRMLGDVEKEEERKAKEKNY</sequence>
<feature type="compositionally biased region" description="Basic and acidic residues" evidence="1">
    <location>
        <begin position="179"/>
        <end position="210"/>
    </location>
</feature>
<accession>A0ABY6JX91</accession>
<dbReference type="Proteomes" id="UP001235939">
    <property type="component" value="Chromosome 01"/>
</dbReference>
<dbReference type="InterPro" id="IPR041426">
    <property type="entry name" value="Mos1_HTH"/>
</dbReference>
<dbReference type="PANTHER" id="PTHR45786:SF74">
    <property type="entry name" value="ATP-DEPENDENT DNA HELICASE"/>
    <property type="match status" value="1"/>
</dbReference>
<name>A0ABY6JX91_9ARAC</name>
<feature type="compositionally biased region" description="Polar residues" evidence="1">
    <location>
        <begin position="167"/>
        <end position="177"/>
    </location>
</feature>
<organism evidence="3 4">
    <name type="scientific">Cordylochernes scorpioides</name>
    <dbReference type="NCBI Taxonomy" id="51811"/>
    <lineage>
        <taxon>Eukaryota</taxon>
        <taxon>Metazoa</taxon>
        <taxon>Ecdysozoa</taxon>
        <taxon>Arthropoda</taxon>
        <taxon>Chelicerata</taxon>
        <taxon>Arachnida</taxon>
        <taxon>Pseudoscorpiones</taxon>
        <taxon>Cheliferoidea</taxon>
        <taxon>Chernetidae</taxon>
        <taxon>Cordylochernes</taxon>
    </lineage>
</organism>
<feature type="region of interest" description="Disordered" evidence="1">
    <location>
        <begin position="143"/>
        <end position="210"/>
    </location>
</feature>
<protein>
    <recommendedName>
        <fullName evidence="2">Mos1 transposase HTH domain-containing protein</fullName>
    </recommendedName>
</protein>
<dbReference type="Pfam" id="PF17906">
    <property type="entry name" value="HTH_48"/>
    <property type="match status" value="1"/>
</dbReference>
<feature type="domain" description="Mos1 transposase HTH" evidence="2">
    <location>
        <begin position="13"/>
        <end position="51"/>
    </location>
</feature>
<dbReference type="Gene3D" id="1.10.10.1450">
    <property type="match status" value="1"/>
</dbReference>
<gene>
    <name evidence="3" type="ORF">LAZ67_1003812</name>
</gene>
<keyword evidence="4" id="KW-1185">Reference proteome</keyword>